<sequence>MIAVRVLERVLQRHEPLDEALARYAGQLAEADRPLVQALAYGALRWLPRLEAQVAALTPR</sequence>
<protein>
    <recommendedName>
        <fullName evidence="2">NusB/RsmB/TIM44 domain-containing protein</fullName>
    </recommendedName>
</protein>
<dbReference type="InterPro" id="IPR006027">
    <property type="entry name" value="NusB_RsmB_TIM44"/>
</dbReference>
<gene>
    <name evidence="3" type="ORF">CKO13_11685</name>
</gene>
<feature type="domain" description="NusB/RsmB/TIM44" evidence="2">
    <location>
        <begin position="2"/>
        <end position="57"/>
    </location>
</feature>
<dbReference type="Proteomes" id="UP000738126">
    <property type="component" value="Unassembled WGS sequence"/>
</dbReference>
<keyword evidence="1" id="KW-0694">RNA-binding</keyword>
<organism evidence="3 4">
    <name type="scientific">Halorhodospira neutriphila</name>
    <dbReference type="NCBI Taxonomy" id="168379"/>
    <lineage>
        <taxon>Bacteria</taxon>
        <taxon>Pseudomonadati</taxon>
        <taxon>Pseudomonadota</taxon>
        <taxon>Gammaproteobacteria</taxon>
        <taxon>Chromatiales</taxon>
        <taxon>Ectothiorhodospiraceae</taxon>
        <taxon>Halorhodospira</taxon>
    </lineage>
</organism>
<reference evidence="3 4" key="1">
    <citation type="journal article" date="2020" name="Microorganisms">
        <title>Osmotic Adaptation and Compatible Solute Biosynthesis of Phototrophic Bacteria as Revealed from Genome Analyses.</title>
        <authorList>
            <person name="Imhoff J.F."/>
            <person name="Rahn T."/>
            <person name="Kunzel S."/>
            <person name="Keller A."/>
            <person name="Neulinger S.C."/>
        </authorList>
    </citation>
    <scope>NUCLEOTIDE SEQUENCE [LARGE SCALE GENOMIC DNA]</scope>
    <source>
        <strain evidence="3 4">DSM 15116</strain>
    </source>
</reference>
<evidence type="ECO:0000313" key="4">
    <source>
        <dbReference type="Proteomes" id="UP000738126"/>
    </source>
</evidence>
<accession>A0ABS1ED89</accession>
<evidence type="ECO:0000313" key="3">
    <source>
        <dbReference type="EMBL" id="MBK1727659.1"/>
    </source>
</evidence>
<proteinExistence type="predicted"/>
<dbReference type="Gene3D" id="1.10.940.10">
    <property type="entry name" value="NusB-like"/>
    <property type="match status" value="1"/>
</dbReference>
<name>A0ABS1ED89_9GAMM</name>
<dbReference type="InterPro" id="IPR035926">
    <property type="entry name" value="NusB-like_sf"/>
</dbReference>
<feature type="non-terminal residue" evidence="3">
    <location>
        <position position="60"/>
    </location>
</feature>
<dbReference type="Pfam" id="PF01029">
    <property type="entry name" value="NusB"/>
    <property type="match status" value="1"/>
</dbReference>
<dbReference type="EMBL" id="NRSH01000211">
    <property type="protein sequence ID" value="MBK1727659.1"/>
    <property type="molecule type" value="Genomic_DNA"/>
</dbReference>
<evidence type="ECO:0000256" key="1">
    <source>
        <dbReference type="ARBA" id="ARBA00022884"/>
    </source>
</evidence>
<comment type="caution">
    <text evidence="3">The sequence shown here is derived from an EMBL/GenBank/DDBJ whole genome shotgun (WGS) entry which is preliminary data.</text>
</comment>
<evidence type="ECO:0000259" key="2">
    <source>
        <dbReference type="Pfam" id="PF01029"/>
    </source>
</evidence>
<keyword evidence="4" id="KW-1185">Reference proteome</keyword>
<dbReference type="SUPFAM" id="SSF48013">
    <property type="entry name" value="NusB-like"/>
    <property type="match status" value="1"/>
</dbReference>